<gene>
    <name evidence="8" type="ORF">MNBD_GAMMA15-742</name>
</gene>
<evidence type="ECO:0000259" key="6">
    <source>
        <dbReference type="Pfam" id="PF04542"/>
    </source>
</evidence>
<dbReference type="GO" id="GO:0016987">
    <property type="term" value="F:sigma factor activity"/>
    <property type="evidence" value="ECO:0007669"/>
    <property type="project" value="UniProtKB-KW"/>
</dbReference>
<dbReference type="NCBIfam" id="TIGR02937">
    <property type="entry name" value="sigma70-ECF"/>
    <property type="match status" value="1"/>
</dbReference>
<dbReference type="GO" id="GO:0006352">
    <property type="term" value="P:DNA-templated transcription initiation"/>
    <property type="evidence" value="ECO:0007669"/>
    <property type="project" value="InterPro"/>
</dbReference>
<feature type="domain" description="RNA polymerase sigma-70 region 2" evidence="6">
    <location>
        <begin position="14"/>
        <end position="79"/>
    </location>
</feature>
<dbReference type="Pfam" id="PF08281">
    <property type="entry name" value="Sigma70_r4_2"/>
    <property type="match status" value="1"/>
</dbReference>
<evidence type="ECO:0000256" key="5">
    <source>
        <dbReference type="ARBA" id="ARBA00023163"/>
    </source>
</evidence>
<organism evidence="8">
    <name type="scientific">hydrothermal vent metagenome</name>
    <dbReference type="NCBI Taxonomy" id="652676"/>
    <lineage>
        <taxon>unclassified sequences</taxon>
        <taxon>metagenomes</taxon>
        <taxon>ecological metagenomes</taxon>
    </lineage>
</organism>
<dbReference type="InterPro" id="IPR013324">
    <property type="entry name" value="RNA_pol_sigma_r3/r4-like"/>
</dbReference>
<sequence length="167" mass="19533">MQYQAGNAAAFDTLYEKYRGDVYRFLLRQFDTATAEELYQDVWIKLIQARARYQPTARFRTWLYTITHNHVNDHYRKHRVTIVAEDADAIETRAPERIAQDQQILAVLHEGIRQLPDVQREVFLLKEESGLSLEEIAQVMGATKESTKSRLRYAAGKLRDHLKGLWP</sequence>
<evidence type="ECO:0000259" key="7">
    <source>
        <dbReference type="Pfam" id="PF08281"/>
    </source>
</evidence>
<name>A0A3B0Y7I8_9ZZZZ</name>
<evidence type="ECO:0000256" key="1">
    <source>
        <dbReference type="ARBA" id="ARBA00010641"/>
    </source>
</evidence>
<dbReference type="Gene3D" id="1.10.10.10">
    <property type="entry name" value="Winged helix-like DNA-binding domain superfamily/Winged helix DNA-binding domain"/>
    <property type="match status" value="1"/>
</dbReference>
<evidence type="ECO:0000256" key="4">
    <source>
        <dbReference type="ARBA" id="ARBA00023125"/>
    </source>
</evidence>
<dbReference type="InterPro" id="IPR013249">
    <property type="entry name" value="RNA_pol_sigma70_r4_t2"/>
</dbReference>
<evidence type="ECO:0000313" key="8">
    <source>
        <dbReference type="EMBL" id="VAW72800.1"/>
    </source>
</evidence>
<keyword evidence="5" id="KW-0804">Transcription</keyword>
<dbReference type="PANTHER" id="PTHR43133:SF8">
    <property type="entry name" value="RNA POLYMERASE SIGMA FACTOR HI_1459-RELATED"/>
    <property type="match status" value="1"/>
</dbReference>
<protein>
    <submittedName>
        <fullName evidence="8">RNA polymerase sigma-70 factor</fullName>
    </submittedName>
</protein>
<accession>A0A3B0Y7I8</accession>
<keyword evidence="4" id="KW-0238">DNA-binding</keyword>
<evidence type="ECO:0000256" key="2">
    <source>
        <dbReference type="ARBA" id="ARBA00023015"/>
    </source>
</evidence>
<dbReference type="InterPro" id="IPR014284">
    <property type="entry name" value="RNA_pol_sigma-70_dom"/>
</dbReference>
<dbReference type="PANTHER" id="PTHR43133">
    <property type="entry name" value="RNA POLYMERASE ECF-TYPE SIGMA FACTO"/>
    <property type="match status" value="1"/>
</dbReference>
<dbReference type="GO" id="GO:0003677">
    <property type="term" value="F:DNA binding"/>
    <property type="evidence" value="ECO:0007669"/>
    <property type="project" value="UniProtKB-KW"/>
</dbReference>
<dbReference type="SUPFAM" id="SSF88659">
    <property type="entry name" value="Sigma3 and sigma4 domains of RNA polymerase sigma factors"/>
    <property type="match status" value="1"/>
</dbReference>
<dbReference type="InterPro" id="IPR039425">
    <property type="entry name" value="RNA_pol_sigma-70-like"/>
</dbReference>
<evidence type="ECO:0000256" key="3">
    <source>
        <dbReference type="ARBA" id="ARBA00023082"/>
    </source>
</evidence>
<dbReference type="Pfam" id="PF04542">
    <property type="entry name" value="Sigma70_r2"/>
    <property type="match status" value="1"/>
</dbReference>
<comment type="similarity">
    <text evidence="1">Belongs to the sigma-70 factor family. ECF subfamily.</text>
</comment>
<proteinExistence type="inferred from homology"/>
<dbReference type="InterPro" id="IPR013325">
    <property type="entry name" value="RNA_pol_sigma_r2"/>
</dbReference>
<feature type="domain" description="RNA polymerase sigma factor 70 region 4 type 2" evidence="7">
    <location>
        <begin position="108"/>
        <end position="152"/>
    </location>
</feature>
<dbReference type="SUPFAM" id="SSF88946">
    <property type="entry name" value="Sigma2 domain of RNA polymerase sigma factors"/>
    <property type="match status" value="1"/>
</dbReference>
<keyword evidence="3" id="KW-0731">Sigma factor</keyword>
<dbReference type="CDD" id="cd06171">
    <property type="entry name" value="Sigma70_r4"/>
    <property type="match status" value="1"/>
</dbReference>
<dbReference type="EMBL" id="UOFN01000005">
    <property type="protein sequence ID" value="VAW72800.1"/>
    <property type="molecule type" value="Genomic_DNA"/>
</dbReference>
<dbReference type="InterPro" id="IPR036388">
    <property type="entry name" value="WH-like_DNA-bd_sf"/>
</dbReference>
<dbReference type="InterPro" id="IPR007627">
    <property type="entry name" value="RNA_pol_sigma70_r2"/>
</dbReference>
<dbReference type="Gene3D" id="1.10.1740.10">
    <property type="match status" value="1"/>
</dbReference>
<dbReference type="AlphaFoldDB" id="A0A3B0Y7I8"/>
<reference evidence="8" key="1">
    <citation type="submission" date="2018-06" db="EMBL/GenBank/DDBJ databases">
        <authorList>
            <person name="Zhirakovskaya E."/>
        </authorList>
    </citation>
    <scope>NUCLEOTIDE SEQUENCE</scope>
</reference>
<keyword evidence="2" id="KW-0805">Transcription regulation</keyword>